<comment type="caution">
    <text evidence="1">The sequence shown here is derived from an EMBL/GenBank/DDBJ whole genome shotgun (WGS) entry which is preliminary data.</text>
</comment>
<sequence>MGEQLIAETLSRPPATLTDRETLALAAFAVAADDMTRTCAPDLSPGSQFFQWLRIPAGHQQEVIQALIDKKVLEVVRDAGPYSAAVYRIPPLTGP</sequence>
<organism evidence="1 2">
    <name type="scientific">Planobispora siamensis</name>
    <dbReference type="NCBI Taxonomy" id="936338"/>
    <lineage>
        <taxon>Bacteria</taxon>
        <taxon>Bacillati</taxon>
        <taxon>Actinomycetota</taxon>
        <taxon>Actinomycetes</taxon>
        <taxon>Streptosporangiales</taxon>
        <taxon>Streptosporangiaceae</taxon>
        <taxon>Planobispora</taxon>
    </lineage>
</organism>
<name>A0A8J3SJ62_9ACTN</name>
<protein>
    <submittedName>
        <fullName evidence="1">Uncharacterized protein</fullName>
    </submittedName>
</protein>
<proteinExistence type="predicted"/>
<keyword evidence="2" id="KW-1185">Reference proteome</keyword>
<evidence type="ECO:0000313" key="2">
    <source>
        <dbReference type="Proteomes" id="UP000619788"/>
    </source>
</evidence>
<evidence type="ECO:0000313" key="1">
    <source>
        <dbReference type="EMBL" id="GIH95363.1"/>
    </source>
</evidence>
<dbReference type="RefSeq" id="WP_204067460.1">
    <property type="nucleotide sequence ID" value="NZ_BOOJ01000052.1"/>
</dbReference>
<dbReference type="EMBL" id="BOOJ01000052">
    <property type="protein sequence ID" value="GIH95363.1"/>
    <property type="molecule type" value="Genomic_DNA"/>
</dbReference>
<gene>
    <name evidence="1" type="ORF">Psi01_59930</name>
</gene>
<reference evidence="1 2" key="1">
    <citation type="submission" date="2021-01" db="EMBL/GenBank/DDBJ databases">
        <title>Whole genome shotgun sequence of Planobispora siamensis NBRC 107568.</title>
        <authorList>
            <person name="Komaki H."/>
            <person name="Tamura T."/>
        </authorList>
    </citation>
    <scope>NUCLEOTIDE SEQUENCE [LARGE SCALE GENOMIC DNA]</scope>
    <source>
        <strain evidence="1 2">NBRC 107568</strain>
    </source>
</reference>
<accession>A0A8J3SJ62</accession>
<dbReference type="AlphaFoldDB" id="A0A8J3SJ62"/>
<dbReference type="Proteomes" id="UP000619788">
    <property type="component" value="Unassembled WGS sequence"/>
</dbReference>